<dbReference type="Proteomes" id="UP001493487">
    <property type="component" value="Unassembled WGS sequence"/>
</dbReference>
<dbReference type="EMBL" id="JASKHM010000005">
    <property type="protein sequence ID" value="MEQ4482738.1"/>
    <property type="molecule type" value="Genomic_DNA"/>
</dbReference>
<reference evidence="1 2" key="1">
    <citation type="journal article" date="2023" name="Genome Announc.">
        <title>Pan-Genome Analyses of the Genus Cohnella and Proposal of the Novel Species Cohnella silvisoli sp. nov., Isolated from Forest Soil.</title>
        <authorList>
            <person name="Wang C."/>
            <person name="Mao L."/>
            <person name="Bao G."/>
            <person name="Zhu H."/>
        </authorList>
    </citation>
    <scope>NUCLEOTIDE SEQUENCE [LARGE SCALE GENOMIC DNA]</scope>
    <source>
        <strain evidence="1 2">NL03-T5-1</strain>
    </source>
</reference>
<dbReference type="Gene3D" id="3.20.20.80">
    <property type="entry name" value="Glycosidases"/>
    <property type="match status" value="1"/>
</dbReference>
<dbReference type="Pfam" id="PF14871">
    <property type="entry name" value="GHL6"/>
    <property type="match status" value="1"/>
</dbReference>
<dbReference type="RefSeq" id="WP_232185453.1">
    <property type="nucleotide sequence ID" value="NZ_JAIOAP010000005.1"/>
</dbReference>
<dbReference type="InterPro" id="IPR028212">
    <property type="entry name" value="GHL6"/>
</dbReference>
<organism evidence="1 2">
    <name type="scientific">Cohnella silvisoli</name>
    <dbReference type="NCBI Taxonomy" id="2873699"/>
    <lineage>
        <taxon>Bacteria</taxon>
        <taxon>Bacillati</taxon>
        <taxon>Bacillota</taxon>
        <taxon>Bacilli</taxon>
        <taxon>Bacillales</taxon>
        <taxon>Paenibacillaceae</taxon>
        <taxon>Cohnella</taxon>
    </lineage>
</organism>
<protein>
    <submittedName>
        <fullName evidence="1">Alpha-L-fucosidase</fullName>
    </submittedName>
</protein>
<dbReference type="CDD" id="cd03143">
    <property type="entry name" value="A4_beta-galactosidase_middle_domain"/>
    <property type="match status" value="1"/>
</dbReference>
<dbReference type="SUPFAM" id="SSF51445">
    <property type="entry name" value="(Trans)glycosidases"/>
    <property type="match status" value="1"/>
</dbReference>
<name>A0ABV1KS81_9BACL</name>
<dbReference type="InterPro" id="IPR017853">
    <property type="entry name" value="GH"/>
</dbReference>
<sequence>MESLLNKQKPWYSNSYRRNLVDMHIPEWDVSFMSQFDPDRYVELLKIAHVDTALVYANSCLGICNWPTEVSHMHRGLGGRNLVGDVAVRLKEAGINFIIYANFWNKTAYDAHPDWRFVSSDGLGTAEYLWDPGRYGVCCFNTPYRKFMLDQIEELAVNYEFAGMWIDMIHWPYSPCYCHGCRARYKQEQDADLPRVVDWSDPQWIRFQQTREKWLAEFTEEITNTIKRHKPNASVGHQCASWATGWQNGLTNDFFKQCDYVSGDFYGDALQQTFTCKALYHLSEHSPFEFMTSRCPDLTDHTTSKSKEMLRAQTFSAITNGGAFLFIDAIDPKGTQNEKVYRTMGDIYREVEAYEPYLDSDAVAVRDVAIYINFESLIDLGDNGNSVLSGSLEKPLIRSAMNAAGSLLDANIQFGVITKKNLQELNRFSVIVLPNLLRLDDEEIEAIRAFVRDGGGIYASHDTSLYDKSGNKRPDFGLSDVFGLSYAGVTEEEITYMAPTEHAASFFPEHSADYPVAITSSQARVRLHEGSRSEVLATLTLPYFNPKNPNRFASAISNPPGIATEEPSLVLNRYGKGMSLYCAGEFEKMKGDDHKKAFVQLIGLVRGSRFTLESDAPKPVELALYRNRGGSLSLRMLNFQSELPNIPVEGLSVAIKWEGTETQAPGRVVLLPEEKPLHFEMSEGYIQFNVPRLDTFAMLLIGD</sequence>
<dbReference type="Gene3D" id="3.40.50.880">
    <property type="match status" value="1"/>
</dbReference>
<dbReference type="SUPFAM" id="SSF52317">
    <property type="entry name" value="Class I glutamine amidotransferase-like"/>
    <property type="match status" value="1"/>
</dbReference>
<dbReference type="InterPro" id="IPR029062">
    <property type="entry name" value="Class_I_gatase-like"/>
</dbReference>
<evidence type="ECO:0000313" key="1">
    <source>
        <dbReference type="EMBL" id="MEQ4482738.1"/>
    </source>
</evidence>
<comment type="caution">
    <text evidence="1">The sequence shown here is derived from an EMBL/GenBank/DDBJ whole genome shotgun (WGS) entry which is preliminary data.</text>
</comment>
<accession>A0ABV1KS81</accession>
<gene>
    <name evidence="1" type="ORF">QJS35_10055</name>
</gene>
<keyword evidence="2" id="KW-1185">Reference proteome</keyword>
<proteinExistence type="predicted"/>
<evidence type="ECO:0000313" key="2">
    <source>
        <dbReference type="Proteomes" id="UP001493487"/>
    </source>
</evidence>